<proteinExistence type="predicted"/>
<name>A0A4Y2CZZ0_ARAVE</name>
<reference evidence="1 2" key="1">
    <citation type="journal article" date="2019" name="Sci. Rep.">
        <title>Orb-weaving spider Araneus ventricosus genome elucidates the spidroin gene catalogue.</title>
        <authorList>
            <person name="Kono N."/>
            <person name="Nakamura H."/>
            <person name="Ohtoshi R."/>
            <person name="Moran D.A.P."/>
            <person name="Shinohara A."/>
            <person name="Yoshida Y."/>
            <person name="Fujiwara M."/>
            <person name="Mori M."/>
            <person name="Tomita M."/>
            <person name="Arakawa K."/>
        </authorList>
    </citation>
    <scope>NUCLEOTIDE SEQUENCE [LARGE SCALE GENOMIC DNA]</scope>
</reference>
<gene>
    <name evidence="1" type="ORF">AVEN_24004_1</name>
</gene>
<sequence length="130" mass="14915">MEEPVTSSDEEHESDDACNFCNDLYSNSKDREGWIQCNRCRCWAHEACSSAEEGEEHDLSAEIKTKAYAGGKMRKRDEKEIYSSIWLENIFQIPSTLCSPQALTGFQYVPLSKTVENTEPIRRYSFLLSC</sequence>
<evidence type="ECO:0008006" key="3">
    <source>
        <dbReference type="Google" id="ProtNLM"/>
    </source>
</evidence>
<organism evidence="1 2">
    <name type="scientific">Araneus ventricosus</name>
    <name type="common">Orbweaver spider</name>
    <name type="synonym">Epeira ventricosa</name>
    <dbReference type="NCBI Taxonomy" id="182803"/>
    <lineage>
        <taxon>Eukaryota</taxon>
        <taxon>Metazoa</taxon>
        <taxon>Ecdysozoa</taxon>
        <taxon>Arthropoda</taxon>
        <taxon>Chelicerata</taxon>
        <taxon>Arachnida</taxon>
        <taxon>Araneae</taxon>
        <taxon>Araneomorphae</taxon>
        <taxon>Entelegynae</taxon>
        <taxon>Araneoidea</taxon>
        <taxon>Araneidae</taxon>
        <taxon>Araneus</taxon>
    </lineage>
</organism>
<dbReference type="AlphaFoldDB" id="A0A4Y2CZZ0"/>
<comment type="caution">
    <text evidence="1">The sequence shown here is derived from an EMBL/GenBank/DDBJ whole genome shotgun (WGS) entry which is preliminary data.</text>
</comment>
<dbReference type="SUPFAM" id="SSF57903">
    <property type="entry name" value="FYVE/PHD zinc finger"/>
    <property type="match status" value="1"/>
</dbReference>
<evidence type="ECO:0000313" key="2">
    <source>
        <dbReference type="Proteomes" id="UP000499080"/>
    </source>
</evidence>
<dbReference type="InterPro" id="IPR011011">
    <property type="entry name" value="Znf_FYVE_PHD"/>
</dbReference>
<dbReference type="OrthoDB" id="10488439at2759"/>
<dbReference type="Gene3D" id="3.30.40.10">
    <property type="entry name" value="Zinc/RING finger domain, C3HC4 (zinc finger)"/>
    <property type="match status" value="1"/>
</dbReference>
<evidence type="ECO:0000313" key="1">
    <source>
        <dbReference type="EMBL" id="GBM10021.1"/>
    </source>
</evidence>
<dbReference type="EMBL" id="BGPR01000279">
    <property type="protein sequence ID" value="GBM10021.1"/>
    <property type="molecule type" value="Genomic_DNA"/>
</dbReference>
<keyword evidence="2" id="KW-1185">Reference proteome</keyword>
<protein>
    <recommendedName>
        <fullName evidence="3">Phorbol-ester/DAG-type domain-containing protein</fullName>
    </recommendedName>
</protein>
<dbReference type="InterPro" id="IPR013083">
    <property type="entry name" value="Znf_RING/FYVE/PHD"/>
</dbReference>
<dbReference type="Proteomes" id="UP000499080">
    <property type="component" value="Unassembled WGS sequence"/>
</dbReference>
<accession>A0A4Y2CZZ0</accession>